<name>A0AA46UQQ0_VIBPH</name>
<dbReference type="EMBL" id="CP097357">
    <property type="protein sequence ID" value="UYV30095.1"/>
    <property type="molecule type" value="Genomic_DNA"/>
</dbReference>
<dbReference type="Proteomes" id="UP001163036">
    <property type="component" value="Plasmid pVP-16-VB00198-1"/>
</dbReference>
<reference evidence="1" key="1">
    <citation type="submission" date="2022-05" db="EMBL/GenBank/DDBJ databases">
        <title>Megaplasmid of Vibrio parahaemolyticus.</title>
        <authorList>
            <person name="Strauch E."/>
            <person name="Borowiak M."/>
        </authorList>
    </citation>
    <scope>NUCLEOTIDE SEQUENCE</scope>
    <source>
        <strain evidence="1">16-VB00198</strain>
        <plasmid evidence="1">pVP-16-VB00198-1</plasmid>
    </source>
</reference>
<keyword evidence="1" id="KW-0614">Plasmid</keyword>
<dbReference type="AlphaFoldDB" id="A0AA46UQQ0"/>
<evidence type="ECO:0000313" key="2">
    <source>
        <dbReference type="Proteomes" id="UP001163036"/>
    </source>
</evidence>
<accession>A0AA46UQQ0</accession>
<protein>
    <submittedName>
        <fullName evidence="1">Uncharacterized protein</fullName>
    </submittedName>
</protein>
<organism evidence="1 2">
    <name type="scientific">Vibrio parahaemolyticus</name>
    <dbReference type="NCBI Taxonomy" id="670"/>
    <lineage>
        <taxon>Bacteria</taxon>
        <taxon>Pseudomonadati</taxon>
        <taxon>Pseudomonadota</taxon>
        <taxon>Gammaproteobacteria</taxon>
        <taxon>Vibrionales</taxon>
        <taxon>Vibrionaceae</taxon>
        <taxon>Vibrio</taxon>
    </lineage>
</organism>
<geneLocation type="plasmid" evidence="1 2">
    <name>pVP-16-VB00198-1</name>
</geneLocation>
<sequence>MMQNMIPTKQHIKELIQSACVDLEATNTHIQVIDSLNFDELNEDAKSLNTLLHVFLNLHIGANSPYSEQINFVSAAISAAILENDPEVEFEKSEIIEKKLGMLEEGTVFCWSDDVLVSLNPNDSFCTARYVNGDLVSNRFYWGFEKTPAYTIGKI</sequence>
<gene>
    <name evidence="1" type="ORF">M5598_23695</name>
</gene>
<dbReference type="RefSeq" id="WP_053314065.1">
    <property type="nucleotide sequence ID" value="NZ_CP062152.1"/>
</dbReference>
<proteinExistence type="predicted"/>
<evidence type="ECO:0000313" key="1">
    <source>
        <dbReference type="EMBL" id="UYV30095.1"/>
    </source>
</evidence>